<evidence type="ECO:0000313" key="2">
    <source>
        <dbReference type="EMBL" id="RIZ49305.1"/>
    </source>
</evidence>
<name>A0AAX0QQM4_9STAP</name>
<evidence type="ECO:0000313" key="4">
    <source>
        <dbReference type="Proteomes" id="UP000266198"/>
    </source>
</evidence>
<accession>A0AAX0QQM4</accession>
<dbReference type="Proteomes" id="UP000217473">
    <property type="component" value="Unassembled WGS sequence"/>
</dbReference>
<proteinExistence type="predicted"/>
<dbReference type="EMBL" id="MWUR01000025">
    <property type="protein sequence ID" value="PCF46424.1"/>
    <property type="molecule type" value="Genomic_DNA"/>
</dbReference>
<keyword evidence="4" id="KW-1185">Reference proteome</keyword>
<reference evidence="2 4" key="2">
    <citation type="submission" date="2017-06" db="EMBL/GenBank/DDBJ databases">
        <title>Identification of a new gene, sdsY, involved in staphylococcal internalization in non-professional phagocytic cells (NPPCs).</title>
        <authorList>
            <person name="Maali Y."/>
            <person name="Martins-Simoes P."/>
            <person name="Trouillet-Assant S."/>
            <person name="Laurent F."/>
            <person name="Diot A."/>
            <person name="Verhoeven P."/>
            <person name="Bouvard D."/>
            <person name="Vandenesch F."/>
            <person name="Bes M."/>
        </authorList>
    </citation>
    <scope>NUCLEOTIDE SEQUENCE [LARGE SCALE GENOMIC DNA]</scope>
    <source>
        <strain evidence="2 4">Heidy</strain>
    </source>
</reference>
<organism evidence="1 3">
    <name type="scientific">Staphylococcus delphini</name>
    <dbReference type="NCBI Taxonomy" id="53344"/>
    <lineage>
        <taxon>Bacteria</taxon>
        <taxon>Bacillati</taxon>
        <taxon>Bacillota</taxon>
        <taxon>Bacilli</taxon>
        <taxon>Bacillales</taxon>
        <taxon>Staphylococcaceae</taxon>
        <taxon>Staphylococcus</taxon>
        <taxon>Staphylococcus intermedius group</taxon>
    </lineage>
</organism>
<evidence type="ECO:0000313" key="3">
    <source>
        <dbReference type="Proteomes" id="UP000217473"/>
    </source>
</evidence>
<evidence type="ECO:0000313" key="1">
    <source>
        <dbReference type="EMBL" id="PCF46424.1"/>
    </source>
</evidence>
<comment type="caution">
    <text evidence="1">The sequence shown here is derived from an EMBL/GenBank/DDBJ whole genome shotgun (WGS) entry which is preliminary data.</text>
</comment>
<sequence length="68" mass="8130">MAYYKNDYEMFAREFNEKLIASAKSYFKYDNKDEYNGSLFVTEKAFIFAAQKKAFIYRIPLGDLNIKF</sequence>
<dbReference type="Proteomes" id="UP000266198">
    <property type="component" value="Unassembled WGS sequence"/>
</dbReference>
<dbReference type="EMBL" id="NIPK01000036">
    <property type="protein sequence ID" value="RIZ49305.1"/>
    <property type="molecule type" value="Genomic_DNA"/>
</dbReference>
<dbReference type="RefSeq" id="WP_096598639.1">
    <property type="nucleotide sequence ID" value="NZ_LR134263.1"/>
</dbReference>
<reference evidence="1 3" key="1">
    <citation type="journal article" date="2017" name="PLoS ONE">
        <title>Development of a real-time PCR for detection of Staphylococcus pseudintermedius using a novel automated comparison of whole-genome sequences.</title>
        <authorList>
            <person name="Verstappen K.M."/>
            <person name="Huijbregts L."/>
            <person name="Spaninks M."/>
            <person name="Wagenaar J.A."/>
            <person name="Fluit A.C."/>
            <person name="Duim B."/>
        </authorList>
    </citation>
    <scope>NUCLEOTIDE SEQUENCE [LARGE SCALE GENOMIC DNA]</scope>
    <source>
        <strain evidence="1 3">15S02591-1</strain>
    </source>
</reference>
<gene>
    <name evidence="1" type="ORF">B5C07_12535</name>
    <name evidence="2" type="ORF">CDL68_12140</name>
</gene>
<dbReference type="AlphaFoldDB" id="A0AAX0QQM4"/>
<protein>
    <submittedName>
        <fullName evidence="1">Uncharacterized protein</fullName>
    </submittedName>
</protein>